<name>A0A918J1C7_9RHOB</name>
<dbReference type="GO" id="GO:0016702">
    <property type="term" value="F:oxidoreductase activity, acting on single donors with incorporation of molecular oxygen, incorporation of two atoms of oxygen"/>
    <property type="evidence" value="ECO:0007669"/>
    <property type="project" value="UniProtKB-ARBA"/>
</dbReference>
<organism evidence="7 8">
    <name type="scientific">Gemmobacter lanyuensis</name>
    <dbReference type="NCBI Taxonomy" id="1054497"/>
    <lineage>
        <taxon>Bacteria</taxon>
        <taxon>Pseudomonadati</taxon>
        <taxon>Pseudomonadota</taxon>
        <taxon>Alphaproteobacteria</taxon>
        <taxon>Rhodobacterales</taxon>
        <taxon>Paracoccaceae</taxon>
        <taxon>Gemmobacter</taxon>
    </lineage>
</organism>
<evidence type="ECO:0000313" key="7">
    <source>
        <dbReference type="EMBL" id="GGW42243.1"/>
    </source>
</evidence>
<keyword evidence="7" id="KW-0223">Dioxygenase</keyword>
<keyword evidence="5" id="KW-0560">Oxidoreductase</keyword>
<reference evidence="7" key="1">
    <citation type="journal article" date="2014" name="Int. J. Syst. Evol. Microbiol.">
        <title>Complete genome sequence of Corynebacterium casei LMG S-19264T (=DSM 44701T), isolated from a smear-ripened cheese.</title>
        <authorList>
            <consortium name="US DOE Joint Genome Institute (JGI-PGF)"/>
            <person name="Walter F."/>
            <person name="Albersmeier A."/>
            <person name="Kalinowski J."/>
            <person name="Ruckert C."/>
        </authorList>
    </citation>
    <scope>NUCLEOTIDE SEQUENCE</scope>
    <source>
        <strain evidence="7">KCTC 23714</strain>
    </source>
</reference>
<sequence>MTLPSLFLAHGAPDLPFSRTPARAFTEGLGARYPDLRAILVISAHWEDRVNTIGIAPHPETIHDFGGFDPALYNLRYPARTDPAVIDEVAAALTAAGVPHARDGRRGYDHGVWIPLLLAFPQAEVPVIQLSLRHGASARENFALGQALAPLREQGVLIIGSGATVHNLRGIGREGSPPPDWARAFDNWIVQGVTRGDAETLLSFPQVPAEARIAHPTPEHLMPLYVAMGAGGGQGEVLHRSFSWGSIGMTSFAFGAAA</sequence>
<evidence type="ECO:0000256" key="1">
    <source>
        <dbReference type="ARBA" id="ARBA00001947"/>
    </source>
</evidence>
<dbReference type="Proteomes" id="UP000628984">
    <property type="component" value="Unassembled WGS sequence"/>
</dbReference>
<dbReference type="PANTHER" id="PTHR30096">
    <property type="entry name" value="4,5-DOPA DIOXYGENASE EXTRADIOL-LIKE PROTEIN"/>
    <property type="match status" value="1"/>
</dbReference>
<feature type="domain" description="Extradiol ring-cleavage dioxygenase class III enzyme subunit B" evidence="6">
    <location>
        <begin position="37"/>
        <end position="254"/>
    </location>
</feature>
<evidence type="ECO:0000313" key="8">
    <source>
        <dbReference type="Proteomes" id="UP000628984"/>
    </source>
</evidence>
<comment type="cofactor">
    <cofactor evidence="1">
        <name>Zn(2+)</name>
        <dbReference type="ChEBI" id="CHEBI:29105"/>
    </cofactor>
</comment>
<dbReference type="PANTHER" id="PTHR30096:SF0">
    <property type="entry name" value="4,5-DOPA DIOXYGENASE EXTRADIOL-LIKE PROTEIN"/>
    <property type="match status" value="1"/>
</dbReference>
<evidence type="ECO:0000256" key="4">
    <source>
        <dbReference type="ARBA" id="ARBA00022833"/>
    </source>
</evidence>
<dbReference type="GO" id="GO:0008270">
    <property type="term" value="F:zinc ion binding"/>
    <property type="evidence" value="ECO:0007669"/>
    <property type="project" value="InterPro"/>
</dbReference>
<dbReference type="PIRSF" id="PIRSF006157">
    <property type="entry name" value="Doxgns_DODA"/>
    <property type="match status" value="1"/>
</dbReference>
<evidence type="ECO:0000259" key="6">
    <source>
        <dbReference type="Pfam" id="PF02900"/>
    </source>
</evidence>
<evidence type="ECO:0000256" key="2">
    <source>
        <dbReference type="ARBA" id="ARBA00007581"/>
    </source>
</evidence>
<reference evidence="7" key="2">
    <citation type="submission" date="2020-09" db="EMBL/GenBank/DDBJ databases">
        <authorList>
            <person name="Sun Q."/>
            <person name="Kim S."/>
        </authorList>
    </citation>
    <scope>NUCLEOTIDE SEQUENCE</scope>
    <source>
        <strain evidence="7">KCTC 23714</strain>
    </source>
</reference>
<evidence type="ECO:0000256" key="3">
    <source>
        <dbReference type="ARBA" id="ARBA00022723"/>
    </source>
</evidence>
<gene>
    <name evidence="7" type="ORF">GCM10011452_33260</name>
</gene>
<protein>
    <submittedName>
        <fullName evidence="7">Dioxygenase</fullName>
    </submittedName>
</protein>
<evidence type="ECO:0000256" key="5">
    <source>
        <dbReference type="ARBA" id="ARBA00023002"/>
    </source>
</evidence>
<dbReference type="Gene3D" id="3.40.830.10">
    <property type="entry name" value="LigB-like"/>
    <property type="match status" value="1"/>
</dbReference>
<dbReference type="InterPro" id="IPR014436">
    <property type="entry name" value="Extradiol_dOase_DODA"/>
</dbReference>
<dbReference type="RefSeq" id="WP_189635010.1">
    <property type="nucleotide sequence ID" value="NZ_BMYQ01000014.1"/>
</dbReference>
<dbReference type="Pfam" id="PF02900">
    <property type="entry name" value="LigB"/>
    <property type="match status" value="1"/>
</dbReference>
<dbReference type="AlphaFoldDB" id="A0A918J1C7"/>
<keyword evidence="3" id="KW-0479">Metal-binding</keyword>
<comment type="similarity">
    <text evidence="2">Belongs to the DODA-type extradiol aromatic ring-opening dioxygenase family.</text>
</comment>
<comment type="caution">
    <text evidence="7">The sequence shown here is derived from an EMBL/GenBank/DDBJ whole genome shotgun (WGS) entry which is preliminary data.</text>
</comment>
<dbReference type="GO" id="GO:0008198">
    <property type="term" value="F:ferrous iron binding"/>
    <property type="evidence" value="ECO:0007669"/>
    <property type="project" value="InterPro"/>
</dbReference>
<dbReference type="EMBL" id="BMYQ01000014">
    <property type="protein sequence ID" value="GGW42243.1"/>
    <property type="molecule type" value="Genomic_DNA"/>
</dbReference>
<keyword evidence="8" id="KW-1185">Reference proteome</keyword>
<proteinExistence type="inferred from homology"/>
<keyword evidence="4" id="KW-0862">Zinc</keyword>
<dbReference type="InterPro" id="IPR004183">
    <property type="entry name" value="Xdiol_dOase_suB"/>
</dbReference>
<accession>A0A918J1C7</accession>
<dbReference type="CDD" id="cd07363">
    <property type="entry name" value="45_DOPA_Dioxygenase"/>
    <property type="match status" value="1"/>
</dbReference>
<dbReference type="SUPFAM" id="SSF53213">
    <property type="entry name" value="LigB-like"/>
    <property type="match status" value="1"/>
</dbReference>